<evidence type="ECO:0000313" key="9">
    <source>
        <dbReference type="EMBL" id="KRO63276.1"/>
    </source>
</evidence>
<evidence type="ECO:0000259" key="7">
    <source>
        <dbReference type="Pfam" id="PF00281"/>
    </source>
</evidence>
<gene>
    <name evidence="5" type="primary">rplE</name>
    <name evidence="9" type="ORF">ABR82_05845</name>
</gene>
<evidence type="ECO:0000256" key="1">
    <source>
        <dbReference type="ARBA" id="ARBA00008553"/>
    </source>
</evidence>
<dbReference type="GO" id="GO:0019843">
    <property type="term" value="F:rRNA binding"/>
    <property type="evidence" value="ECO:0007669"/>
    <property type="project" value="UniProtKB-UniRule"/>
</dbReference>
<evidence type="ECO:0000313" key="10">
    <source>
        <dbReference type="Proteomes" id="UP000051269"/>
    </source>
</evidence>
<keyword evidence="5" id="KW-0694">RNA-binding</keyword>
<dbReference type="NCBIfam" id="NF000585">
    <property type="entry name" value="PRK00010.1"/>
    <property type="match status" value="1"/>
</dbReference>
<evidence type="ECO:0000256" key="2">
    <source>
        <dbReference type="ARBA" id="ARBA00022980"/>
    </source>
</evidence>
<dbReference type="GO" id="GO:0003735">
    <property type="term" value="F:structural constituent of ribosome"/>
    <property type="evidence" value="ECO:0007669"/>
    <property type="project" value="InterPro"/>
</dbReference>
<dbReference type="Proteomes" id="UP000051269">
    <property type="component" value="Unassembled WGS sequence"/>
</dbReference>
<dbReference type="InterPro" id="IPR022803">
    <property type="entry name" value="Ribosomal_uL5_dom_sf"/>
</dbReference>
<dbReference type="InterPro" id="IPR020929">
    <property type="entry name" value="Ribosomal_uL5_CS"/>
</dbReference>
<dbReference type="AlphaFoldDB" id="A0A0R2RKQ8"/>
<dbReference type="GO" id="GO:0006412">
    <property type="term" value="P:translation"/>
    <property type="evidence" value="ECO:0007669"/>
    <property type="project" value="UniProtKB-UniRule"/>
</dbReference>
<dbReference type="Gene3D" id="3.30.1440.10">
    <property type="match status" value="1"/>
</dbReference>
<accession>A0A0R2RKQ8</accession>
<keyword evidence="3 5" id="KW-0687">Ribonucleoprotein</keyword>
<evidence type="ECO:0000256" key="5">
    <source>
        <dbReference type="HAMAP-Rule" id="MF_01333"/>
    </source>
</evidence>
<evidence type="ECO:0000259" key="8">
    <source>
        <dbReference type="Pfam" id="PF00673"/>
    </source>
</evidence>
<proteinExistence type="inferred from homology"/>
<sequence>MENDLKVHYLKSVVPAMMKNRGYVNLHQVPKLEKIVLNCSVGSLTDIKVALEDAVHDLTMITGQKPIKTKSKKSISNFNLRLHQEIGCKVTLRGKIMYDFLLRFIRAALPRIRDFRGIPNGGFDGRGGYTLGVKDHSIFPEIEIDRVKRNLGFDVTFVTSGKDREETREMLSLMGMPFIVRTQDAAKTGNKETTDGQEVLAA</sequence>
<dbReference type="GO" id="GO:0000049">
    <property type="term" value="F:tRNA binding"/>
    <property type="evidence" value="ECO:0007669"/>
    <property type="project" value="UniProtKB-UniRule"/>
</dbReference>
<reference evidence="9 10" key="1">
    <citation type="submission" date="2015-10" db="EMBL/GenBank/DDBJ databases">
        <title>Metagenome-Assembled Genomes uncover a global brackish microbiome.</title>
        <authorList>
            <person name="Hugerth L.W."/>
            <person name="Larsson J."/>
            <person name="Alneberg J."/>
            <person name="Lindh M.V."/>
            <person name="Legrand C."/>
            <person name="Pinhassi J."/>
            <person name="Andersson A.F."/>
        </authorList>
    </citation>
    <scope>NUCLEOTIDE SEQUENCE [LARGE SCALE GENOMIC DNA]</scope>
    <source>
        <strain evidence="9">BACL18 MAG-120507-bin52</strain>
    </source>
</reference>
<dbReference type="Pfam" id="PF00673">
    <property type="entry name" value="Ribosomal_L5_C"/>
    <property type="match status" value="1"/>
</dbReference>
<comment type="similarity">
    <text evidence="1 5 6">Belongs to the universal ribosomal protein uL5 family.</text>
</comment>
<dbReference type="InterPro" id="IPR020930">
    <property type="entry name" value="Ribosomal_uL5_bac-type"/>
</dbReference>
<name>A0A0R2RKQ8_9BACT</name>
<keyword evidence="5" id="KW-0820">tRNA-binding</keyword>
<dbReference type="InterPro" id="IPR002132">
    <property type="entry name" value="Ribosomal_uL5"/>
</dbReference>
<comment type="function">
    <text evidence="5">This is 1 of the proteins that bind and probably mediate the attachment of the 5S RNA into the large ribosomal subunit, where it forms part of the central protuberance. In the 70S ribosome it contacts protein S13 of the 30S subunit (bridge B1b), connecting the 2 subunits; this bridge is implicated in subunit movement. Contacts the P site tRNA; the 5S rRNA and some of its associated proteins might help stabilize positioning of ribosome-bound tRNAs.</text>
</comment>
<comment type="subunit">
    <text evidence="5">Part of the 50S ribosomal subunit; part of the 5S rRNA/L5/L18/L25 subcomplex. Contacts the 5S rRNA and the P site tRNA. Forms a bridge to the 30S subunit in the 70S ribosome.</text>
</comment>
<comment type="caution">
    <text evidence="9">The sequence shown here is derived from an EMBL/GenBank/DDBJ whole genome shotgun (WGS) entry which is preliminary data.</text>
</comment>
<keyword evidence="5" id="KW-0699">rRNA-binding</keyword>
<dbReference type="SUPFAM" id="SSF55282">
    <property type="entry name" value="RL5-like"/>
    <property type="match status" value="1"/>
</dbReference>
<dbReference type="PROSITE" id="PS00358">
    <property type="entry name" value="RIBOSOMAL_L5"/>
    <property type="match status" value="1"/>
</dbReference>
<protein>
    <recommendedName>
        <fullName evidence="4 5">Large ribosomal subunit protein uL5</fullName>
    </recommendedName>
</protein>
<dbReference type="GO" id="GO:0005840">
    <property type="term" value="C:ribosome"/>
    <property type="evidence" value="ECO:0007669"/>
    <property type="project" value="UniProtKB-KW"/>
</dbReference>
<dbReference type="PANTHER" id="PTHR11994">
    <property type="entry name" value="60S RIBOSOMAL PROTEIN L11-RELATED"/>
    <property type="match status" value="1"/>
</dbReference>
<dbReference type="GO" id="GO:1990904">
    <property type="term" value="C:ribonucleoprotein complex"/>
    <property type="evidence" value="ECO:0007669"/>
    <property type="project" value="UniProtKB-KW"/>
</dbReference>
<dbReference type="InterPro" id="IPR031310">
    <property type="entry name" value="Ribosomal_uL5_N"/>
</dbReference>
<dbReference type="InterPro" id="IPR031309">
    <property type="entry name" value="Ribosomal_uL5_C"/>
</dbReference>
<organism evidence="9 10">
    <name type="scientific">Verrucomicrobia subdivision 6 bacterium BACL9 MAG-120507-bin52</name>
    <dbReference type="NCBI Taxonomy" id="1655590"/>
    <lineage>
        <taxon>Bacteria</taxon>
        <taxon>Pseudomonadati</taxon>
        <taxon>Verrucomicrobiota</taxon>
        <taxon>Verrucomicrobiia</taxon>
        <taxon>Verrucomicrobiales</taxon>
        <taxon>Verrucomicrobia subdivision 6</taxon>
    </lineage>
</organism>
<evidence type="ECO:0000256" key="6">
    <source>
        <dbReference type="RuleBase" id="RU003930"/>
    </source>
</evidence>
<keyword evidence="2 5" id="KW-0689">Ribosomal protein</keyword>
<dbReference type="HAMAP" id="MF_01333_B">
    <property type="entry name" value="Ribosomal_uL5_B"/>
    <property type="match status" value="1"/>
</dbReference>
<feature type="domain" description="Large ribosomal subunit protein uL5 N-terminal" evidence="7">
    <location>
        <begin position="25"/>
        <end position="81"/>
    </location>
</feature>
<dbReference type="Pfam" id="PF00281">
    <property type="entry name" value="Ribosomal_L5"/>
    <property type="match status" value="1"/>
</dbReference>
<dbReference type="EMBL" id="LIBO01000001">
    <property type="protein sequence ID" value="KRO63276.1"/>
    <property type="molecule type" value="Genomic_DNA"/>
</dbReference>
<evidence type="ECO:0000256" key="3">
    <source>
        <dbReference type="ARBA" id="ARBA00023274"/>
    </source>
</evidence>
<evidence type="ECO:0000256" key="4">
    <source>
        <dbReference type="ARBA" id="ARBA00035245"/>
    </source>
</evidence>
<feature type="domain" description="Large ribosomal subunit protein uL5 C-terminal" evidence="8">
    <location>
        <begin position="85"/>
        <end position="178"/>
    </location>
</feature>
<dbReference type="FunFam" id="3.30.1440.10:FF:000001">
    <property type="entry name" value="50S ribosomal protein L5"/>
    <property type="match status" value="1"/>
</dbReference>
<dbReference type="PIRSF" id="PIRSF002161">
    <property type="entry name" value="Ribosomal_L5"/>
    <property type="match status" value="1"/>
</dbReference>